<dbReference type="Proteomes" id="UP000053260">
    <property type="component" value="Unassembled WGS sequence"/>
</dbReference>
<dbReference type="NCBIfam" id="TIGR02593">
    <property type="entry name" value="CRISPR_cas5"/>
    <property type="match status" value="1"/>
</dbReference>
<dbReference type="Pfam" id="PF09704">
    <property type="entry name" value="Cas_Cas5d"/>
    <property type="match status" value="1"/>
</dbReference>
<evidence type="ECO:0000256" key="1">
    <source>
        <dbReference type="ARBA" id="ARBA00023118"/>
    </source>
</evidence>
<evidence type="ECO:0000313" key="3">
    <source>
        <dbReference type="EMBL" id="KUO15947.1"/>
    </source>
</evidence>
<proteinExistence type="predicted"/>
<feature type="region of interest" description="Disordered" evidence="2">
    <location>
        <begin position="201"/>
        <end position="233"/>
    </location>
</feature>
<dbReference type="RefSeq" id="WP_067031606.1">
    <property type="nucleotide sequence ID" value="NZ_KQ949110.1"/>
</dbReference>
<name>A0A117RY06_9ACTN</name>
<gene>
    <name evidence="3" type="ORF">AQJ91_38685</name>
</gene>
<keyword evidence="4" id="KW-1185">Reference proteome</keyword>
<protein>
    <recommendedName>
        <fullName evidence="5">Type I-E CRISPR-associated protein Cas5/CasD</fullName>
    </recommendedName>
</protein>
<dbReference type="InterPro" id="IPR010147">
    <property type="entry name" value="CRISPR-assoc_prot_CasD"/>
</dbReference>
<dbReference type="NCBIfam" id="TIGR01868">
    <property type="entry name" value="casD_Cas5e"/>
    <property type="match status" value="1"/>
</dbReference>
<evidence type="ECO:0000256" key="2">
    <source>
        <dbReference type="SAM" id="MobiDB-lite"/>
    </source>
</evidence>
<comment type="caution">
    <text evidence="3">The sequence shown here is derived from an EMBL/GenBank/DDBJ whole genome shotgun (WGS) entry which is preliminary data.</text>
</comment>
<dbReference type="CDD" id="cd09756">
    <property type="entry name" value="Cas5_I-E"/>
    <property type="match status" value="1"/>
</dbReference>
<sequence length="269" mass="29609">MTGLVLRLAGLLQSYGERGVFHYRDTCAFPTRSSLIGMFAAAQGRPREHALDLYPHLRAPGDTTSPSHRDLTLTIRVDQPGTLYRDFHTVGGGRPKDQSLLTGDGTRRKLTASTLVSHRDYLTGAVFTVAVEGPDLLISHIAETLERPRFGLFLGRRVCLPDEPLVLNAGSPDPVDELLTRTPLTRNRPPGSTDTHVPTTFVWEHPPPGADPATPPDRESTSEPTNLTRHARRHLPRPLWMSTEHLPAHLCAGPRPIDALTTYMHGEPA</sequence>
<dbReference type="GO" id="GO:0003723">
    <property type="term" value="F:RNA binding"/>
    <property type="evidence" value="ECO:0007669"/>
    <property type="project" value="InterPro"/>
</dbReference>
<keyword evidence="1" id="KW-0051">Antiviral defense</keyword>
<evidence type="ECO:0000313" key="4">
    <source>
        <dbReference type="Proteomes" id="UP000053260"/>
    </source>
</evidence>
<dbReference type="Gene3D" id="3.30.70.2660">
    <property type="match status" value="1"/>
</dbReference>
<accession>A0A117RY06</accession>
<dbReference type="EMBL" id="LMXB01000098">
    <property type="protein sequence ID" value="KUO15947.1"/>
    <property type="molecule type" value="Genomic_DNA"/>
</dbReference>
<dbReference type="InterPro" id="IPR013422">
    <property type="entry name" value="CRISPR-assoc_prot_Cas5_N"/>
</dbReference>
<dbReference type="AlphaFoldDB" id="A0A117RY06"/>
<dbReference type="OrthoDB" id="3189549at2"/>
<dbReference type="GO" id="GO:0051607">
    <property type="term" value="P:defense response to virus"/>
    <property type="evidence" value="ECO:0007669"/>
    <property type="project" value="UniProtKB-KW"/>
</dbReference>
<feature type="compositionally biased region" description="Pro residues" evidence="2">
    <location>
        <begin position="205"/>
        <end position="215"/>
    </location>
</feature>
<reference evidence="3 4" key="1">
    <citation type="submission" date="2015-10" db="EMBL/GenBank/DDBJ databases">
        <title>Draft genome sequence of Streptomyces sp. RV15, isolated from a marine sponge.</title>
        <authorList>
            <person name="Ruckert C."/>
            <person name="Abdelmohsen U.R."/>
            <person name="Winkler A."/>
            <person name="Hentschel U."/>
            <person name="Kalinowski J."/>
            <person name="Kampfer P."/>
            <person name="Glaeser S."/>
        </authorList>
    </citation>
    <scope>NUCLEOTIDE SEQUENCE [LARGE SCALE GENOMIC DNA]</scope>
    <source>
        <strain evidence="3 4">RV15</strain>
    </source>
</reference>
<dbReference type="InterPro" id="IPR021124">
    <property type="entry name" value="CRISPR-assoc_prot_Cas5"/>
</dbReference>
<organism evidence="3 4">
    <name type="scientific">Streptomyces dysideae</name>
    <dbReference type="NCBI Taxonomy" id="909626"/>
    <lineage>
        <taxon>Bacteria</taxon>
        <taxon>Bacillati</taxon>
        <taxon>Actinomycetota</taxon>
        <taxon>Actinomycetes</taxon>
        <taxon>Kitasatosporales</taxon>
        <taxon>Streptomycetaceae</taxon>
        <taxon>Streptomyces</taxon>
    </lineage>
</organism>
<dbReference type="GO" id="GO:0043571">
    <property type="term" value="P:maintenance of CRISPR repeat elements"/>
    <property type="evidence" value="ECO:0007669"/>
    <property type="project" value="InterPro"/>
</dbReference>
<evidence type="ECO:0008006" key="5">
    <source>
        <dbReference type="Google" id="ProtNLM"/>
    </source>
</evidence>
<dbReference type="STRING" id="909626.AQJ91_38685"/>